<evidence type="ECO:0000313" key="9">
    <source>
        <dbReference type="EMBL" id="PYF07205.1"/>
    </source>
</evidence>
<evidence type="ECO:0000256" key="1">
    <source>
        <dbReference type="ARBA" id="ARBA00011975"/>
    </source>
</evidence>
<dbReference type="Gene3D" id="3.90.120.10">
    <property type="entry name" value="DNA Methylase, subunit A, domain 2"/>
    <property type="match status" value="1"/>
</dbReference>
<organism evidence="9 10">
    <name type="scientific">Rhodobacter viridis</name>
    <dbReference type="NCBI Taxonomy" id="1054202"/>
    <lineage>
        <taxon>Bacteria</taxon>
        <taxon>Pseudomonadati</taxon>
        <taxon>Pseudomonadota</taxon>
        <taxon>Alphaproteobacteria</taxon>
        <taxon>Rhodobacterales</taxon>
        <taxon>Rhodobacter group</taxon>
        <taxon>Rhodobacter</taxon>
    </lineage>
</organism>
<evidence type="ECO:0000256" key="6">
    <source>
        <dbReference type="ARBA" id="ARBA00047422"/>
    </source>
</evidence>
<dbReference type="InterPro" id="IPR001525">
    <property type="entry name" value="C5_MeTfrase"/>
</dbReference>
<keyword evidence="3 7" id="KW-0808">Transferase</keyword>
<comment type="similarity">
    <text evidence="7 8">Belongs to the class I-like SAM-binding methyltransferase superfamily. C5-methyltransferase family.</text>
</comment>
<dbReference type="GO" id="GO:0009307">
    <property type="term" value="P:DNA restriction-modification system"/>
    <property type="evidence" value="ECO:0007669"/>
    <property type="project" value="UniProtKB-KW"/>
</dbReference>
<dbReference type="OrthoDB" id="9813719at2"/>
<dbReference type="PANTHER" id="PTHR10629">
    <property type="entry name" value="CYTOSINE-SPECIFIC METHYLTRANSFERASE"/>
    <property type="match status" value="1"/>
</dbReference>
<reference evidence="9 10" key="1">
    <citation type="submission" date="2018-06" db="EMBL/GenBank/DDBJ databases">
        <title>Genomic Encyclopedia of Type Strains, Phase III (KMG-III): the genomes of soil and plant-associated and newly described type strains.</title>
        <authorList>
            <person name="Whitman W."/>
        </authorList>
    </citation>
    <scope>NUCLEOTIDE SEQUENCE [LARGE SCALE GENOMIC DNA]</scope>
    <source>
        <strain evidence="9 10">JA737</strain>
    </source>
</reference>
<dbReference type="PROSITE" id="PS51679">
    <property type="entry name" value="SAM_MT_C5"/>
    <property type="match status" value="1"/>
</dbReference>
<dbReference type="EMBL" id="QJTK01000019">
    <property type="protein sequence ID" value="PYF07205.1"/>
    <property type="molecule type" value="Genomic_DNA"/>
</dbReference>
<dbReference type="RefSeq" id="WP_110806981.1">
    <property type="nucleotide sequence ID" value="NZ_QJTK01000019.1"/>
</dbReference>
<dbReference type="GO" id="GO:0003886">
    <property type="term" value="F:DNA (cytosine-5-)-methyltransferase activity"/>
    <property type="evidence" value="ECO:0007669"/>
    <property type="project" value="UniProtKB-EC"/>
</dbReference>
<evidence type="ECO:0000256" key="2">
    <source>
        <dbReference type="ARBA" id="ARBA00022603"/>
    </source>
</evidence>
<keyword evidence="2 7" id="KW-0489">Methyltransferase</keyword>
<keyword evidence="10" id="KW-1185">Reference proteome</keyword>
<feature type="active site" evidence="7">
    <location>
        <position position="75"/>
    </location>
</feature>
<accession>A0A318TYN6</accession>
<evidence type="ECO:0000256" key="7">
    <source>
        <dbReference type="PROSITE-ProRule" id="PRU01016"/>
    </source>
</evidence>
<dbReference type="Proteomes" id="UP000247727">
    <property type="component" value="Unassembled WGS sequence"/>
</dbReference>
<dbReference type="PRINTS" id="PR00105">
    <property type="entry name" value="C5METTRFRASE"/>
</dbReference>
<comment type="caution">
    <text evidence="9">The sequence shown here is derived from an EMBL/GenBank/DDBJ whole genome shotgun (WGS) entry which is preliminary data.</text>
</comment>
<dbReference type="Pfam" id="PF00145">
    <property type="entry name" value="DNA_methylase"/>
    <property type="match status" value="1"/>
</dbReference>
<dbReference type="SUPFAM" id="SSF53335">
    <property type="entry name" value="S-adenosyl-L-methionine-dependent methyltransferases"/>
    <property type="match status" value="1"/>
</dbReference>
<dbReference type="PROSITE" id="PS00095">
    <property type="entry name" value="C5_MTASE_2"/>
    <property type="match status" value="1"/>
</dbReference>
<dbReference type="InterPro" id="IPR029063">
    <property type="entry name" value="SAM-dependent_MTases_sf"/>
</dbReference>
<dbReference type="InterPro" id="IPR050390">
    <property type="entry name" value="C5-Methyltransferase"/>
</dbReference>
<dbReference type="InterPro" id="IPR031303">
    <property type="entry name" value="C5_meth_CS"/>
</dbReference>
<proteinExistence type="inferred from homology"/>
<evidence type="ECO:0000256" key="5">
    <source>
        <dbReference type="ARBA" id="ARBA00022747"/>
    </source>
</evidence>
<keyword evidence="5" id="KW-0680">Restriction system</keyword>
<sequence length="351" mass="38834">MIGIDLFAGAGGMSLGANMAGVDTKIAVEMHHAAFETYRYNHPECTVLQMGVEHLQNLATPFPADDLIVFGGPPCQGFSTSNQRTRSADNKKNWMFRAFVAFVKRTKPAWVIFENVRGILETEGGLFAREIRKDLEKLGYRCEEGVLNAADFGVPQSRSRFFIIGRLGAIPPSLPSGGDLPKVSVDEAIHDLPVLTNGSNVDVLTYASEARSDYARTMRNGLNECSGHIVTRNADHIVDRYPFIPKGGNWADIPEEMMASYKDRTRCHTGIYRRLDPEKPSVVIGNFRKNMLIHPHEHRGLSVREAARLQSFPDNFVFKGSIGLRQQQVGNAVPPLLAKAVFQAVIEAHSS</sequence>
<protein>
    <recommendedName>
        <fullName evidence="1">DNA (cytosine-5-)-methyltransferase</fullName>
        <ecNumber evidence="1">2.1.1.37</ecNumber>
    </recommendedName>
</protein>
<dbReference type="Gene3D" id="3.40.50.150">
    <property type="entry name" value="Vaccinia Virus protein VP39"/>
    <property type="match status" value="1"/>
</dbReference>
<name>A0A318TYN6_9RHOB</name>
<dbReference type="GO" id="GO:0032259">
    <property type="term" value="P:methylation"/>
    <property type="evidence" value="ECO:0007669"/>
    <property type="project" value="UniProtKB-KW"/>
</dbReference>
<dbReference type="GO" id="GO:0044027">
    <property type="term" value="P:negative regulation of gene expression via chromosomal CpG island methylation"/>
    <property type="evidence" value="ECO:0007669"/>
    <property type="project" value="TreeGrafter"/>
</dbReference>
<evidence type="ECO:0000256" key="8">
    <source>
        <dbReference type="RuleBase" id="RU000416"/>
    </source>
</evidence>
<evidence type="ECO:0000256" key="3">
    <source>
        <dbReference type="ARBA" id="ARBA00022679"/>
    </source>
</evidence>
<dbReference type="GO" id="GO:0003677">
    <property type="term" value="F:DNA binding"/>
    <property type="evidence" value="ECO:0007669"/>
    <property type="project" value="TreeGrafter"/>
</dbReference>
<comment type="catalytic activity">
    <reaction evidence="6">
        <text>a 2'-deoxycytidine in DNA + S-adenosyl-L-methionine = a 5-methyl-2'-deoxycytidine in DNA + S-adenosyl-L-homocysteine + H(+)</text>
        <dbReference type="Rhea" id="RHEA:13681"/>
        <dbReference type="Rhea" id="RHEA-COMP:11369"/>
        <dbReference type="Rhea" id="RHEA-COMP:11370"/>
        <dbReference type="ChEBI" id="CHEBI:15378"/>
        <dbReference type="ChEBI" id="CHEBI:57856"/>
        <dbReference type="ChEBI" id="CHEBI:59789"/>
        <dbReference type="ChEBI" id="CHEBI:85452"/>
        <dbReference type="ChEBI" id="CHEBI:85454"/>
        <dbReference type="EC" id="2.1.1.37"/>
    </reaction>
</comment>
<dbReference type="AlphaFoldDB" id="A0A318TYN6"/>
<dbReference type="PANTHER" id="PTHR10629:SF52">
    <property type="entry name" value="DNA (CYTOSINE-5)-METHYLTRANSFERASE 1"/>
    <property type="match status" value="1"/>
</dbReference>
<gene>
    <name evidence="9" type="ORF">C8J30_11935</name>
</gene>
<keyword evidence="4 7" id="KW-0949">S-adenosyl-L-methionine</keyword>
<dbReference type="EC" id="2.1.1.37" evidence="1"/>
<evidence type="ECO:0000313" key="10">
    <source>
        <dbReference type="Proteomes" id="UP000247727"/>
    </source>
</evidence>
<evidence type="ECO:0000256" key="4">
    <source>
        <dbReference type="ARBA" id="ARBA00022691"/>
    </source>
</evidence>
<dbReference type="NCBIfam" id="TIGR00675">
    <property type="entry name" value="dcm"/>
    <property type="match status" value="1"/>
</dbReference>